<dbReference type="InterPro" id="IPR000835">
    <property type="entry name" value="HTH_MarR-typ"/>
</dbReference>
<dbReference type="PANTHER" id="PTHR33164:SF43">
    <property type="entry name" value="HTH-TYPE TRANSCRIPTIONAL REPRESSOR YETL"/>
    <property type="match status" value="1"/>
</dbReference>
<dbReference type="RefSeq" id="WP_119557018.1">
    <property type="nucleotide sequence ID" value="NZ_QXMN01000043.1"/>
</dbReference>
<accession>A0A9X8D0I1</accession>
<protein>
    <submittedName>
        <fullName evidence="2">MarR family transcriptional regulator</fullName>
    </submittedName>
</protein>
<comment type="caution">
    <text evidence="2">The sequence shown here is derived from an EMBL/GenBank/DDBJ whole genome shotgun (WGS) entry which is preliminary data.</text>
</comment>
<name>A0A9X8D0I1_9BURK</name>
<dbReference type="GO" id="GO:0003700">
    <property type="term" value="F:DNA-binding transcription factor activity"/>
    <property type="evidence" value="ECO:0007669"/>
    <property type="project" value="InterPro"/>
</dbReference>
<organism evidence="2 3">
    <name type="scientific">Acidovorax cavernicola</name>
    <dbReference type="NCBI Taxonomy" id="1675792"/>
    <lineage>
        <taxon>Bacteria</taxon>
        <taxon>Pseudomonadati</taxon>
        <taxon>Pseudomonadota</taxon>
        <taxon>Betaproteobacteria</taxon>
        <taxon>Burkholderiales</taxon>
        <taxon>Comamonadaceae</taxon>
        <taxon>Acidovorax</taxon>
    </lineage>
</organism>
<dbReference type="SMART" id="SM00347">
    <property type="entry name" value="HTH_MARR"/>
    <property type="match status" value="1"/>
</dbReference>
<dbReference type="Pfam" id="PF12802">
    <property type="entry name" value="MarR_2"/>
    <property type="match status" value="1"/>
</dbReference>
<dbReference type="PANTHER" id="PTHR33164">
    <property type="entry name" value="TRANSCRIPTIONAL REGULATOR, MARR FAMILY"/>
    <property type="match status" value="1"/>
</dbReference>
<dbReference type="InterPro" id="IPR036390">
    <property type="entry name" value="WH_DNA-bd_sf"/>
</dbReference>
<keyword evidence="3" id="KW-1185">Reference proteome</keyword>
<gene>
    <name evidence="2" type="ORF">D3H34_25430</name>
</gene>
<dbReference type="Gene3D" id="1.10.10.10">
    <property type="entry name" value="Winged helix-like DNA-binding domain superfamily/Winged helix DNA-binding domain"/>
    <property type="match status" value="1"/>
</dbReference>
<dbReference type="PROSITE" id="PS50995">
    <property type="entry name" value="HTH_MARR_2"/>
    <property type="match status" value="1"/>
</dbReference>
<sequence length="141" mass="16098">MSPPARKLAKKDFEALSEFRYQMRRFERFSERAAQAEGLTPQQYLVLLHIKGVPGREWASVGEIAERLQLQPHGAVALVTRCEALALVERRPSATDRRQVEVHLLPEGRKLLERLAELHRAELQSLKGAFKVPQIDLPEQP</sequence>
<proteinExistence type="predicted"/>
<evidence type="ECO:0000313" key="3">
    <source>
        <dbReference type="Proteomes" id="UP000265619"/>
    </source>
</evidence>
<dbReference type="OrthoDB" id="8594189at2"/>
<evidence type="ECO:0000313" key="2">
    <source>
        <dbReference type="EMBL" id="RIX75386.1"/>
    </source>
</evidence>
<dbReference type="SUPFAM" id="SSF46785">
    <property type="entry name" value="Winged helix' DNA-binding domain"/>
    <property type="match status" value="1"/>
</dbReference>
<dbReference type="AlphaFoldDB" id="A0A9X8D0I1"/>
<feature type="domain" description="HTH marR-type" evidence="1">
    <location>
        <begin position="1"/>
        <end position="141"/>
    </location>
</feature>
<reference evidence="2 3" key="1">
    <citation type="submission" date="2018-09" db="EMBL/GenBank/DDBJ databases">
        <title>Acidovorax cavernicola nov. sp. isolated from Gruta de las Maravillas (Aracena, Spain).</title>
        <authorList>
            <person name="Jurado V."/>
            <person name="Gutierrez-Patricio S."/>
            <person name="Gonzalez-Pimentel J.L."/>
            <person name="Miller A.Z."/>
            <person name="Laiz L."/>
            <person name="Saiz-Jimenez C."/>
        </authorList>
    </citation>
    <scope>NUCLEOTIDE SEQUENCE [LARGE SCALE GENOMIC DNA]</scope>
    <source>
        <strain evidence="2 3">1011MAR4D40.2</strain>
    </source>
</reference>
<dbReference type="GO" id="GO:0006950">
    <property type="term" value="P:response to stress"/>
    <property type="evidence" value="ECO:0007669"/>
    <property type="project" value="TreeGrafter"/>
</dbReference>
<dbReference type="InterPro" id="IPR036388">
    <property type="entry name" value="WH-like_DNA-bd_sf"/>
</dbReference>
<dbReference type="InterPro" id="IPR039422">
    <property type="entry name" value="MarR/SlyA-like"/>
</dbReference>
<dbReference type="EMBL" id="QXMN01000043">
    <property type="protein sequence ID" value="RIX75386.1"/>
    <property type="molecule type" value="Genomic_DNA"/>
</dbReference>
<dbReference type="Proteomes" id="UP000265619">
    <property type="component" value="Unassembled WGS sequence"/>
</dbReference>
<evidence type="ECO:0000259" key="1">
    <source>
        <dbReference type="PROSITE" id="PS50995"/>
    </source>
</evidence>